<keyword evidence="3" id="KW-1185">Reference proteome</keyword>
<protein>
    <submittedName>
        <fullName evidence="2">DUF554 domain-containing protein</fullName>
    </submittedName>
</protein>
<feature type="transmembrane region" description="Helical" evidence="1">
    <location>
        <begin position="30"/>
        <end position="50"/>
    </location>
</feature>
<feature type="transmembrane region" description="Helical" evidence="1">
    <location>
        <begin position="96"/>
        <end position="119"/>
    </location>
</feature>
<dbReference type="PANTHER" id="PTHR36111:SF2">
    <property type="entry name" value="INNER MEMBRANE PROTEIN"/>
    <property type="match status" value="1"/>
</dbReference>
<feature type="transmembrane region" description="Helical" evidence="1">
    <location>
        <begin position="139"/>
        <end position="162"/>
    </location>
</feature>
<organism evidence="2 3">
    <name type="scientific">Plebeiibacterium sediminum</name>
    <dbReference type="NCBI Taxonomy" id="2992112"/>
    <lineage>
        <taxon>Bacteria</taxon>
        <taxon>Pseudomonadati</taxon>
        <taxon>Bacteroidota</taxon>
        <taxon>Bacteroidia</taxon>
        <taxon>Marinilabiliales</taxon>
        <taxon>Marinilabiliaceae</taxon>
        <taxon>Plebeiibacterium</taxon>
    </lineage>
</organism>
<evidence type="ECO:0000256" key="1">
    <source>
        <dbReference type="SAM" id="Phobius"/>
    </source>
</evidence>
<gene>
    <name evidence="2" type="ORF">OM075_02635</name>
</gene>
<evidence type="ECO:0000313" key="3">
    <source>
        <dbReference type="Proteomes" id="UP001209229"/>
    </source>
</evidence>
<feature type="transmembrane region" description="Helical" evidence="1">
    <location>
        <begin position="56"/>
        <end position="75"/>
    </location>
</feature>
<name>A0AAE3SEP3_9BACT</name>
<sequence length="228" mass="24437">MITGTIINISTVLLGSLIGILFRSKLPERFIKIVFQGIGLFTLVLGVAMALKSNHLLVMVFSLIIGGILGELLRLENRVENIANQLKNKFKIGSERFSEGMITAFLLYCMGSMTILGAIEEGLGNGFDLLLTKSIMDGFASIALASAFGTGVAFSVVPLLVYQGGLTVLTAFLGDYFSEVITNDMTAVGGVLLVGLGINILEIKKIKVLNLLPAILAAIGLSWLYMQF</sequence>
<keyword evidence="1" id="KW-0472">Membrane</keyword>
<dbReference type="EMBL" id="JAPDPJ010000003">
    <property type="protein sequence ID" value="MCW3785343.1"/>
    <property type="molecule type" value="Genomic_DNA"/>
</dbReference>
<dbReference type="PANTHER" id="PTHR36111">
    <property type="entry name" value="INNER MEMBRANE PROTEIN-RELATED"/>
    <property type="match status" value="1"/>
</dbReference>
<dbReference type="AlphaFoldDB" id="A0AAE3SEP3"/>
<keyword evidence="1" id="KW-0812">Transmembrane</keyword>
<dbReference type="Pfam" id="PF04474">
    <property type="entry name" value="DUF554"/>
    <property type="match status" value="1"/>
</dbReference>
<keyword evidence="1" id="KW-1133">Transmembrane helix</keyword>
<accession>A0AAE3SEP3</accession>
<dbReference type="InterPro" id="IPR007563">
    <property type="entry name" value="DUF554"/>
</dbReference>
<evidence type="ECO:0000313" key="2">
    <source>
        <dbReference type="EMBL" id="MCW3785343.1"/>
    </source>
</evidence>
<feature type="transmembrane region" description="Helical" evidence="1">
    <location>
        <begin position="208"/>
        <end position="226"/>
    </location>
</feature>
<dbReference type="RefSeq" id="WP_301188915.1">
    <property type="nucleotide sequence ID" value="NZ_JAPDPJ010000003.1"/>
</dbReference>
<reference evidence="2" key="1">
    <citation type="submission" date="2022-10" db="EMBL/GenBank/DDBJ databases">
        <authorList>
            <person name="Yu W.X."/>
        </authorList>
    </citation>
    <scope>NUCLEOTIDE SEQUENCE</scope>
    <source>
        <strain evidence="2">AAT</strain>
    </source>
</reference>
<feature type="transmembrane region" description="Helical" evidence="1">
    <location>
        <begin position="6"/>
        <end position="23"/>
    </location>
</feature>
<dbReference type="Proteomes" id="UP001209229">
    <property type="component" value="Unassembled WGS sequence"/>
</dbReference>
<proteinExistence type="predicted"/>
<comment type="caution">
    <text evidence="2">The sequence shown here is derived from an EMBL/GenBank/DDBJ whole genome shotgun (WGS) entry which is preliminary data.</text>
</comment>